<comment type="caution">
    <text evidence="1">The sequence shown here is derived from an EMBL/GenBank/DDBJ whole genome shotgun (WGS) entry which is preliminary data.</text>
</comment>
<dbReference type="Proteomes" id="UP000828048">
    <property type="component" value="Chromosome 10"/>
</dbReference>
<evidence type="ECO:0000313" key="2">
    <source>
        <dbReference type="Proteomes" id="UP000828048"/>
    </source>
</evidence>
<name>A0ACB7XJS3_9ERIC</name>
<reference evidence="1 2" key="1">
    <citation type="journal article" date="2021" name="Hortic Res">
        <title>High-quality reference genome and annotation aids understanding of berry development for evergreen blueberry (Vaccinium darrowii).</title>
        <authorList>
            <person name="Yu J."/>
            <person name="Hulse-Kemp A.M."/>
            <person name="Babiker E."/>
            <person name="Staton M."/>
        </authorList>
    </citation>
    <scope>NUCLEOTIDE SEQUENCE [LARGE SCALE GENOMIC DNA]</scope>
    <source>
        <strain evidence="2">cv. NJ 8807/NJ 8810</strain>
        <tissue evidence="1">Young leaf</tissue>
    </source>
</reference>
<protein>
    <submittedName>
        <fullName evidence="1">Uncharacterized protein</fullName>
    </submittedName>
</protein>
<proteinExistence type="predicted"/>
<sequence length="205" mass="22576">MVHKNKFRGVRQRQWGSWVSEIRHPLLKRRIWLGTFDTAEAAAKAYDQAAILMSGQNAKTNFPTNKDLDDKKPIEESSSPTMSDILTAKLKKCCKGPSPSLTCLRLDPDNSHIGVWQKRAGPRSSSSWVMKVQLGKSEEKAEERTDDVSLLDSPVISQVEGGGGGGDEENMVALQMIEELLNWNCPTMPCSPPNGIEGGKNSHTV</sequence>
<dbReference type="EMBL" id="CM037160">
    <property type="protein sequence ID" value="KAH7840971.1"/>
    <property type="molecule type" value="Genomic_DNA"/>
</dbReference>
<organism evidence="1 2">
    <name type="scientific">Vaccinium darrowii</name>
    <dbReference type="NCBI Taxonomy" id="229202"/>
    <lineage>
        <taxon>Eukaryota</taxon>
        <taxon>Viridiplantae</taxon>
        <taxon>Streptophyta</taxon>
        <taxon>Embryophyta</taxon>
        <taxon>Tracheophyta</taxon>
        <taxon>Spermatophyta</taxon>
        <taxon>Magnoliopsida</taxon>
        <taxon>eudicotyledons</taxon>
        <taxon>Gunneridae</taxon>
        <taxon>Pentapetalae</taxon>
        <taxon>asterids</taxon>
        <taxon>Ericales</taxon>
        <taxon>Ericaceae</taxon>
        <taxon>Vaccinioideae</taxon>
        <taxon>Vaccinieae</taxon>
        <taxon>Vaccinium</taxon>
    </lineage>
</organism>
<accession>A0ACB7XJS3</accession>
<evidence type="ECO:0000313" key="1">
    <source>
        <dbReference type="EMBL" id="KAH7840971.1"/>
    </source>
</evidence>
<keyword evidence="2" id="KW-1185">Reference proteome</keyword>
<gene>
    <name evidence="1" type="ORF">Vadar_024003</name>
</gene>